<dbReference type="EMBL" id="JAHUTJ010076123">
    <property type="protein sequence ID" value="MED6294597.1"/>
    <property type="molecule type" value="Genomic_DNA"/>
</dbReference>
<reference evidence="1 2" key="1">
    <citation type="submission" date="2021-06" db="EMBL/GenBank/DDBJ databases">
        <authorList>
            <person name="Palmer J.M."/>
        </authorList>
    </citation>
    <scope>NUCLEOTIDE SEQUENCE [LARGE SCALE GENOMIC DNA]</scope>
    <source>
        <strain evidence="1 2">CL_MEX2019</strain>
        <tissue evidence="1">Muscle</tissue>
    </source>
</reference>
<comment type="caution">
    <text evidence="1">The sequence shown here is derived from an EMBL/GenBank/DDBJ whole genome shotgun (WGS) entry which is preliminary data.</text>
</comment>
<protein>
    <submittedName>
        <fullName evidence="1">Uncharacterized protein</fullName>
    </submittedName>
</protein>
<keyword evidence="2" id="KW-1185">Reference proteome</keyword>
<organism evidence="1 2">
    <name type="scientific">Characodon lateralis</name>
    <dbReference type="NCBI Taxonomy" id="208331"/>
    <lineage>
        <taxon>Eukaryota</taxon>
        <taxon>Metazoa</taxon>
        <taxon>Chordata</taxon>
        <taxon>Craniata</taxon>
        <taxon>Vertebrata</taxon>
        <taxon>Euteleostomi</taxon>
        <taxon>Actinopterygii</taxon>
        <taxon>Neopterygii</taxon>
        <taxon>Teleostei</taxon>
        <taxon>Neoteleostei</taxon>
        <taxon>Acanthomorphata</taxon>
        <taxon>Ovalentaria</taxon>
        <taxon>Atherinomorphae</taxon>
        <taxon>Cyprinodontiformes</taxon>
        <taxon>Goodeidae</taxon>
        <taxon>Characodon</taxon>
    </lineage>
</organism>
<proteinExistence type="predicted"/>
<name>A0ABU7F594_9TELE</name>
<accession>A0ABU7F594</accession>
<evidence type="ECO:0000313" key="2">
    <source>
        <dbReference type="Proteomes" id="UP001352852"/>
    </source>
</evidence>
<gene>
    <name evidence="1" type="ORF">CHARACLAT_022761</name>
</gene>
<dbReference type="Proteomes" id="UP001352852">
    <property type="component" value="Unassembled WGS sequence"/>
</dbReference>
<sequence length="82" mass="9484">MLPVAGPRTYHGRGLPRFHLTAHRCLRVWRKARATLCKTSAVYARNAIRHRPQAPRHLVGQKVWLSTKDLPIKVFLVFIPHI</sequence>
<evidence type="ECO:0000313" key="1">
    <source>
        <dbReference type="EMBL" id="MED6294597.1"/>
    </source>
</evidence>